<name>A0A101IIF9_9EURY</name>
<evidence type="ECO:0000313" key="4">
    <source>
        <dbReference type="EMBL" id="KUK95834.1"/>
    </source>
</evidence>
<dbReference type="Gene3D" id="1.10.1060.10">
    <property type="entry name" value="Alpha-helical ferredoxin"/>
    <property type="match status" value="1"/>
</dbReference>
<dbReference type="EMBL" id="LGFT01000020">
    <property type="protein sequence ID" value="KUK44625.1"/>
    <property type="molecule type" value="Genomic_DNA"/>
</dbReference>
<dbReference type="SUPFAM" id="SSF46548">
    <property type="entry name" value="alpha-helical ferredoxin"/>
    <property type="match status" value="1"/>
</dbReference>
<evidence type="ECO:0000313" key="3">
    <source>
        <dbReference type="EMBL" id="KUK44625.1"/>
    </source>
</evidence>
<evidence type="ECO:0000313" key="6">
    <source>
        <dbReference type="Proteomes" id="UP000057043"/>
    </source>
</evidence>
<comment type="caution">
    <text evidence="4">The sequence shown here is derived from an EMBL/GenBank/DDBJ whole genome shotgun (WGS) entry which is preliminary data.</text>
</comment>
<dbReference type="PANTHER" id="PTHR42783">
    <property type="entry name" value="GLUTAMATE SYNTHASE [NADPH] SMALL CHAIN"/>
    <property type="match status" value="1"/>
</dbReference>
<dbReference type="InterPro" id="IPR036188">
    <property type="entry name" value="FAD/NAD-bd_sf"/>
</dbReference>
<feature type="domain" description="FAD/NAD(P)-binding" evidence="1">
    <location>
        <begin position="141"/>
        <end position="447"/>
    </location>
</feature>
<dbReference type="SUPFAM" id="SSF51971">
    <property type="entry name" value="Nucleotide-binding domain"/>
    <property type="match status" value="1"/>
</dbReference>
<dbReference type="NCBIfam" id="TIGR01316">
    <property type="entry name" value="gltA"/>
    <property type="match status" value="1"/>
</dbReference>
<dbReference type="PATRIC" id="fig|301375.6.peg.719"/>
<dbReference type="GO" id="GO:0051536">
    <property type="term" value="F:iron-sulfur cluster binding"/>
    <property type="evidence" value="ECO:0007669"/>
    <property type="project" value="InterPro"/>
</dbReference>
<proteinExistence type="predicted"/>
<dbReference type="InterPro" id="IPR006004">
    <property type="entry name" value="SudA-like"/>
</dbReference>
<dbReference type="Proteomes" id="UP000053961">
    <property type="component" value="Unassembled WGS sequence"/>
</dbReference>
<dbReference type="PRINTS" id="PR00411">
    <property type="entry name" value="PNDRDTASEI"/>
</dbReference>
<dbReference type="AlphaFoldDB" id="A0A101IIF9"/>
<dbReference type="InterPro" id="IPR009051">
    <property type="entry name" value="Helical_ferredxn"/>
</dbReference>
<dbReference type="PANTHER" id="PTHR42783:SF3">
    <property type="entry name" value="GLUTAMATE SYNTHASE [NADPH] SMALL CHAIN-RELATED"/>
    <property type="match status" value="1"/>
</dbReference>
<gene>
    <name evidence="3" type="ORF">XD72_0997</name>
    <name evidence="4" type="ORF">XE07_1555</name>
</gene>
<dbReference type="GO" id="GO:0016491">
    <property type="term" value="F:oxidoreductase activity"/>
    <property type="evidence" value="ECO:0007669"/>
    <property type="project" value="InterPro"/>
</dbReference>
<accession>A0A101IIF9</accession>
<protein>
    <submittedName>
        <fullName evidence="4">NADPH-dependent glutamate synthase beta chain and related oxidoreductase</fullName>
    </submittedName>
</protein>
<organism evidence="4 5">
    <name type="scientific">Methanothrix harundinacea</name>
    <dbReference type="NCBI Taxonomy" id="301375"/>
    <lineage>
        <taxon>Archaea</taxon>
        <taxon>Methanobacteriati</taxon>
        <taxon>Methanobacteriota</taxon>
        <taxon>Stenosarchaea group</taxon>
        <taxon>Methanomicrobia</taxon>
        <taxon>Methanotrichales</taxon>
        <taxon>Methanotrichaceae</taxon>
        <taxon>Methanothrix</taxon>
    </lineage>
</organism>
<dbReference type="PRINTS" id="PR00368">
    <property type="entry name" value="FADPNR"/>
</dbReference>
<dbReference type="InterPro" id="IPR028261">
    <property type="entry name" value="DPD_II"/>
</dbReference>
<dbReference type="Pfam" id="PF14691">
    <property type="entry name" value="Fer4_20"/>
    <property type="match status" value="1"/>
</dbReference>
<dbReference type="Pfam" id="PF07992">
    <property type="entry name" value="Pyr_redox_2"/>
    <property type="match status" value="1"/>
</dbReference>
<evidence type="ECO:0000313" key="5">
    <source>
        <dbReference type="Proteomes" id="UP000053961"/>
    </source>
</evidence>
<dbReference type="InterPro" id="IPR023753">
    <property type="entry name" value="FAD/NAD-binding_dom"/>
</dbReference>
<dbReference type="Proteomes" id="UP000057043">
    <property type="component" value="Unassembled WGS sequence"/>
</dbReference>
<evidence type="ECO:0000259" key="1">
    <source>
        <dbReference type="Pfam" id="PF07992"/>
    </source>
</evidence>
<reference evidence="4" key="1">
    <citation type="journal article" date="2015" name="MBio">
        <title>Genome-resolved metagenomic analysis reveals roles for candidate phyla and other microbial community members in biogeochemical transformations in oil reservoirs.</title>
        <authorList>
            <person name="Hu P."/>
            <person name="Tom L."/>
            <person name="Singh A."/>
            <person name="Thomas B.C."/>
            <person name="Baker B.J."/>
            <person name="Piceno Y.M."/>
            <person name="Andersen G.L."/>
            <person name="Banfield J.F."/>
        </authorList>
    </citation>
    <scope>NUCLEOTIDE SEQUENCE [LARGE SCALE GENOMIC DNA]</scope>
    <source>
        <strain evidence="4">56_747</strain>
    </source>
</reference>
<feature type="domain" description="Dihydroprymidine dehydrogenase" evidence="2">
    <location>
        <begin position="19"/>
        <end position="129"/>
    </location>
</feature>
<reference evidence="5 6" key="2">
    <citation type="journal article" date="2015" name="MBio">
        <title>Genome-Resolved Metagenomic Analysis Reveals Roles for Candidate Phyla and Other Microbial Community Members in Biogeochemical Transformations in Oil Reservoirs.</title>
        <authorList>
            <person name="Hu P."/>
            <person name="Tom L."/>
            <person name="Singh A."/>
            <person name="Thomas B.C."/>
            <person name="Baker B.J."/>
            <person name="Piceno Y.M."/>
            <person name="Andersen G.L."/>
            <person name="Banfield J.F."/>
        </authorList>
    </citation>
    <scope>NUCLEOTIDE SEQUENCE [LARGE SCALE GENOMIC DNA]</scope>
    <source>
        <strain evidence="3">57_489</strain>
    </source>
</reference>
<dbReference type="EMBL" id="LGHB01000025">
    <property type="protein sequence ID" value="KUK95834.1"/>
    <property type="molecule type" value="Genomic_DNA"/>
</dbReference>
<dbReference type="Gene3D" id="3.50.50.60">
    <property type="entry name" value="FAD/NAD(P)-binding domain"/>
    <property type="match status" value="2"/>
</dbReference>
<sequence>MKEADRIRVPMREQPVKDRVKNFDSVPLGYSEEEAMAEARRCIQCKDRPCMMRCPVNMKISAMIETIAEGNFKEAYLIAKEDNPIPAISGRVCPQESQCEAVCTMGKKADAINIGKLEAFIGDWAMRNGVTEELHIDEKDKKVAVIGSGPAGISCAVDLRKLGYQVTMFEALHVAGGVLQYGIPAFRLPKDIVDCELSYLLKIGVDVRLNHIVGQNVMLDELRREFDAIFVGTGAGAPRFLNIEGEELMGIYSANEFLIRVNLMKAYDFPEHDTPIVCGARVGVMGAGNVAMDVARCAVRLGAEEVYILYRRTKRESPAREEELRHALEEGVVFVELVNPTRLLGGDDGWVKGIELARMKLGEPDSSGRPRPVMIEGSEFIMELDTVVNALGTVPNRLFLGRTPELETTGWGAIKVDENLMTNIEGVFAGGDSTSGGATVIQALGEGRAAAASIHNYLSGR</sequence>
<evidence type="ECO:0000259" key="2">
    <source>
        <dbReference type="Pfam" id="PF14691"/>
    </source>
</evidence>